<sequence>MLSKILMMTMLILMFLFFFFMKFKNILSKHKFSPFECGLDPFSSSRVPFSLKFFIIGIIFLVFDIEIILIIPFPILVLNKNFSIFFSFFLINLLMLLGLIYEWKMGMIDWLK</sequence>
<keyword evidence="9" id="KW-0679">Respiratory chain</keyword>
<dbReference type="PANTHER" id="PTHR11058">
    <property type="entry name" value="NADH-UBIQUINONE OXIDOREDUCTASE CHAIN 3"/>
    <property type="match status" value="1"/>
</dbReference>
<dbReference type="GO" id="GO:0008137">
    <property type="term" value="F:NADH dehydrogenase (ubiquinone) activity"/>
    <property type="evidence" value="ECO:0007669"/>
    <property type="project" value="UniProtKB-UniRule"/>
</dbReference>
<dbReference type="InterPro" id="IPR038430">
    <property type="entry name" value="NDAH_ubi_oxred_su3_sf"/>
</dbReference>
<evidence type="ECO:0000256" key="2">
    <source>
        <dbReference type="ARBA" id="ARBA00008472"/>
    </source>
</evidence>
<keyword evidence="9 10" id="KW-0496">Mitochondrion</keyword>
<feature type="transmembrane region" description="Helical" evidence="9">
    <location>
        <begin position="6"/>
        <end position="23"/>
    </location>
</feature>
<reference evidence="10" key="2">
    <citation type="journal article" date="2018" name="Zootaxa">
        <title>Two new genera of hard ticks, Robertsicus n. gen. and Archaeocroton n. gen., and the solution to the mystery of Hoogstraal's and Kaufman's "primitive" tick from the Carpathian Mountains.</title>
        <authorList>
            <person name="Barker S.C."/>
            <person name="Burger T.D."/>
        </authorList>
    </citation>
    <scope>NUCLEOTIDE SEQUENCE</scope>
</reference>
<geneLocation type="mitochondrion" evidence="10"/>
<dbReference type="AlphaFoldDB" id="H9M753"/>
<name>H9M753_9ACAR</name>
<evidence type="ECO:0000256" key="6">
    <source>
        <dbReference type="ARBA" id="ARBA00022989"/>
    </source>
</evidence>
<keyword evidence="6 9" id="KW-1133">Transmembrane helix</keyword>
<keyword evidence="9" id="KW-0249">Electron transport</keyword>
<dbReference type="RefSeq" id="YP_006234423.1">
    <property type="nucleotide sequence ID" value="NC_017758.1"/>
</dbReference>
<dbReference type="EC" id="7.1.1.2" evidence="9"/>
<keyword evidence="9" id="KW-0830">Ubiquinone</keyword>
<accession>H9M753</accession>
<keyword evidence="7 9" id="KW-0472">Membrane</keyword>
<comment type="catalytic activity">
    <reaction evidence="8 9">
        <text>a ubiquinone + NADH + 5 H(+)(in) = a ubiquinol + NAD(+) + 4 H(+)(out)</text>
        <dbReference type="Rhea" id="RHEA:29091"/>
        <dbReference type="Rhea" id="RHEA-COMP:9565"/>
        <dbReference type="Rhea" id="RHEA-COMP:9566"/>
        <dbReference type="ChEBI" id="CHEBI:15378"/>
        <dbReference type="ChEBI" id="CHEBI:16389"/>
        <dbReference type="ChEBI" id="CHEBI:17976"/>
        <dbReference type="ChEBI" id="CHEBI:57540"/>
        <dbReference type="ChEBI" id="CHEBI:57945"/>
        <dbReference type="EC" id="7.1.1.2"/>
    </reaction>
</comment>
<evidence type="ECO:0000256" key="5">
    <source>
        <dbReference type="ARBA" id="ARBA00022692"/>
    </source>
</evidence>
<gene>
    <name evidence="10" type="primary">ND3</name>
</gene>
<keyword evidence="9" id="KW-1278">Translocase</keyword>
<dbReference type="GeneID" id="12354603"/>
<dbReference type="Pfam" id="PF00507">
    <property type="entry name" value="Oxidored_q4"/>
    <property type="match status" value="1"/>
</dbReference>
<comment type="function">
    <text evidence="9">Core subunit of the mitochondrial membrane respiratory chain NADH dehydrogenase (Complex I) which catalyzes electron transfer from NADH through the respiratory chain, using ubiquinone as an electron acceptor. Essential for the catalytic activity of complex I.</text>
</comment>
<evidence type="ECO:0000256" key="7">
    <source>
        <dbReference type="ARBA" id="ARBA00023136"/>
    </source>
</evidence>
<dbReference type="PANTHER" id="PTHR11058:SF9">
    <property type="entry name" value="NADH-UBIQUINONE OXIDOREDUCTASE CHAIN 3"/>
    <property type="match status" value="1"/>
</dbReference>
<feature type="transmembrane region" description="Helical" evidence="9">
    <location>
        <begin position="53"/>
        <end position="76"/>
    </location>
</feature>
<comment type="subcellular location">
    <subcellularLocation>
        <location evidence="1">Membrane</location>
    </subcellularLocation>
    <subcellularLocation>
        <location evidence="9">Mitochondrion membrane</location>
        <topology evidence="9">Multi-pass membrane protein</topology>
    </subcellularLocation>
</comment>
<feature type="transmembrane region" description="Helical" evidence="9">
    <location>
        <begin position="82"/>
        <end position="103"/>
    </location>
</feature>
<comment type="similarity">
    <text evidence="2 9">Belongs to the complex I subunit 3 family.</text>
</comment>
<dbReference type="EMBL" id="JN863729">
    <property type="protein sequence ID" value="AET63070.1"/>
    <property type="molecule type" value="Genomic_DNA"/>
</dbReference>
<evidence type="ECO:0000313" key="10">
    <source>
        <dbReference type="EMBL" id="AET63070.1"/>
    </source>
</evidence>
<evidence type="ECO:0000256" key="4">
    <source>
        <dbReference type="ARBA" id="ARBA00022448"/>
    </source>
</evidence>
<dbReference type="InterPro" id="IPR000440">
    <property type="entry name" value="NADH_UbQ/plastoQ_OxRdtase_su3"/>
</dbReference>
<keyword evidence="9" id="KW-0520">NAD</keyword>
<reference evidence="10" key="1">
    <citation type="journal article" date="2012" name="Mol. Phylogenet. Evol.">
        <title>Phylogenetic analysis of ticks (Acari: Ixodida) using mitochondrial genomes and nuclear rRNA genes indicates that the genus Amblyomma is polyphyletic.</title>
        <authorList>
            <person name="Burger T.D."/>
            <person name="Shao R."/>
            <person name="Beati L."/>
            <person name="Miller H."/>
            <person name="Barker S.C."/>
        </authorList>
    </citation>
    <scope>NUCLEOTIDE SEQUENCE</scope>
</reference>
<evidence type="ECO:0000256" key="9">
    <source>
        <dbReference type="RuleBase" id="RU003640"/>
    </source>
</evidence>
<keyword evidence="4 9" id="KW-0813">Transport</keyword>
<proteinExistence type="inferred from homology"/>
<evidence type="ECO:0000256" key="1">
    <source>
        <dbReference type="ARBA" id="ARBA00004370"/>
    </source>
</evidence>
<dbReference type="Gene3D" id="1.20.58.1610">
    <property type="entry name" value="NADH:ubiquinone/plastoquinone oxidoreductase, chain 3"/>
    <property type="match status" value="1"/>
</dbReference>
<dbReference type="GO" id="GO:0031966">
    <property type="term" value="C:mitochondrial membrane"/>
    <property type="evidence" value="ECO:0007669"/>
    <property type="project" value="UniProtKB-SubCell"/>
</dbReference>
<keyword evidence="5 9" id="KW-0812">Transmembrane</keyword>
<dbReference type="CTD" id="4537"/>
<organism evidence="10">
    <name type="scientific">Robertsicus elaphensis</name>
    <dbReference type="NCBI Taxonomy" id="2599317"/>
    <lineage>
        <taxon>Eukaryota</taxon>
        <taxon>Metazoa</taxon>
        <taxon>Ecdysozoa</taxon>
        <taxon>Arthropoda</taxon>
        <taxon>Chelicerata</taxon>
        <taxon>Arachnida</taxon>
        <taxon>Acari</taxon>
        <taxon>Parasitiformes</taxon>
        <taxon>Ixodida</taxon>
        <taxon>Ixodoidea</taxon>
        <taxon>Ixodidae</taxon>
        <taxon>Robertsicus</taxon>
    </lineage>
</organism>
<dbReference type="GO" id="GO:0030964">
    <property type="term" value="C:NADH dehydrogenase complex"/>
    <property type="evidence" value="ECO:0007669"/>
    <property type="project" value="TreeGrafter"/>
</dbReference>
<protein>
    <recommendedName>
        <fullName evidence="3 9">NADH-ubiquinone oxidoreductase chain 3</fullName>
        <ecNumber evidence="9">7.1.1.2</ecNumber>
    </recommendedName>
</protein>
<evidence type="ECO:0000256" key="8">
    <source>
        <dbReference type="ARBA" id="ARBA00049551"/>
    </source>
</evidence>
<evidence type="ECO:0000256" key="3">
    <source>
        <dbReference type="ARBA" id="ARBA00021007"/>
    </source>
</evidence>